<name>A0AA88UY38_9ASTE</name>
<accession>A0AA88UY38</accession>
<gene>
    <name evidence="1" type="ORF">RJ639_025477</name>
</gene>
<proteinExistence type="predicted"/>
<evidence type="ECO:0000313" key="2">
    <source>
        <dbReference type="Proteomes" id="UP001188597"/>
    </source>
</evidence>
<sequence length="92" mass="10504">MEGEEIGEDAYQSAAAISSVPAVGAVRIAYIIKGYKVSSRTYCISMRKPYIHVRRVPRFPPVTPDANEEKDFFPCYSACYSVYLWIPRTKQY</sequence>
<dbReference type="Proteomes" id="UP001188597">
    <property type="component" value="Unassembled WGS sequence"/>
</dbReference>
<dbReference type="AlphaFoldDB" id="A0AA88UY38"/>
<evidence type="ECO:0000313" key="1">
    <source>
        <dbReference type="EMBL" id="KAK2998011.1"/>
    </source>
</evidence>
<dbReference type="EMBL" id="JAVXUP010003857">
    <property type="protein sequence ID" value="KAK2998011.1"/>
    <property type="molecule type" value="Genomic_DNA"/>
</dbReference>
<protein>
    <submittedName>
        <fullName evidence="1">Uncharacterized protein</fullName>
    </submittedName>
</protein>
<comment type="caution">
    <text evidence="1">The sequence shown here is derived from an EMBL/GenBank/DDBJ whole genome shotgun (WGS) entry which is preliminary data.</text>
</comment>
<keyword evidence="2" id="KW-1185">Reference proteome</keyword>
<organism evidence="1 2">
    <name type="scientific">Escallonia herrerae</name>
    <dbReference type="NCBI Taxonomy" id="1293975"/>
    <lineage>
        <taxon>Eukaryota</taxon>
        <taxon>Viridiplantae</taxon>
        <taxon>Streptophyta</taxon>
        <taxon>Embryophyta</taxon>
        <taxon>Tracheophyta</taxon>
        <taxon>Spermatophyta</taxon>
        <taxon>Magnoliopsida</taxon>
        <taxon>eudicotyledons</taxon>
        <taxon>Gunneridae</taxon>
        <taxon>Pentapetalae</taxon>
        <taxon>asterids</taxon>
        <taxon>campanulids</taxon>
        <taxon>Escalloniales</taxon>
        <taxon>Escalloniaceae</taxon>
        <taxon>Escallonia</taxon>
    </lineage>
</organism>
<reference evidence="1" key="1">
    <citation type="submission" date="2022-12" db="EMBL/GenBank/DDBJ databases">
        <title>Draft genome assemblies for two species of Escallonia (Escalloniales).</title>
        <authorList>
            <person name="Chanderbali A."/>
            <person name="Dervinis C."/>
            <person name="Anghel I."/>
            <person name="Soltis D."/>
            <person name="Soltis P."/>
            <person name="Zapata F."/>
        </authorList>
    </citation>
    <scope>NUCLEOTIDE SEQUENCE</scope>
    <source>
        <strain evidence="1">UCBG64.0493</strain>
        <tissue evidence="1">Leaf</tissue>
    </source>
</reference>